<dbReference type="InterPro" id="IPR024300">
    <property type="entry name" value="SipL_SPOCS_dom"/>
</dbReference>
<reference evidence="2 4" key="1">
    <citation type="journal article" date="2016" name="Genome Announc.">
        <title>Complete Genome Sequence of the Amino Acid-Fermenting Clostridium propionicum X2 (DSM 1682).</title>
        <authorList>
            <person name="Poehlein A."/>
            <person name="Schlien K."/>
            <person name="Chowdhury N.P."/>
            <person name="Gottschalk G."/>
            <person name="Buckel W."/>
            <person name="Daniel R."/>
        </authorList>
    </citation>
    <scope>NUCLEOTIDE SEQUENCE [LARGE SCALE GENOMIC DNA]</scope>
    <source>
        <strain evidence="2 4">X2</strain>
    </source>
</reference>
<dbReference type="Proteomes" id="UP000068026">
    <property type="component" value="Chromosome"/>
</dbReference>
<protein>
    <submittedName>
        <fullName evidence="2">LysM domain/BON superfamily protein</fullName>
    </submittedName>
</protein>
<feature type="domain" description="LysM" evidence="1">
    <location>
        <begin position="471"/>
        <end position="515"/>
    </location>
</feature>
<dbReference type="KEGG" id="cpro:CPRO_28740"/>
<dbReference type="SMART" id="SM00257">
    <property type="entry name" value="LysM"/>
    <property type="match status" value="1"/>
</dbReference>
<dbReference type="InterPro" id="IPR018392">
    <property type="entry name" value="LysM"/>
</dbReference>
<accession>A0A0X8VES8</accession>
<dbReference type="EMBL" id="FQUA01000013">
    <property type="protein sequence ID" value="SHF01549.1"/>
    <property type="molecule type" value="Genomic_DNA"/>
</dbReference>
<name>A0A0X8VES8_ANAPI</name>
<dbReference type="PROSITE" id="PS51782">
    <property type="entry name" value="LYSM"/>
    <property type="match status" value="1"/>
</dbReference>
<dbReference type="OrthoDB" id="9779340at2"/>
<dbReference type="AlphaFoldDB" id="A0A0X8VES8"/>
<gene>
    <name evidence="2" type="ORF">CPRO_28740</name>
    <name evidence="3" type="ORF">SAMN02745151_02530</name>
</gene>
<evidence type="ECO:0000313" key="2">
    <source>
        <dbReference type="EMBL" id="AMJ42415.1"/>
    </source>
</evidence>
<keyword evidence="4" id="KW-1185">Reference proteome</keyword>
<dbReference type="PANTHER" id="PTHR33734">
    <property type="entry name" value="LYSM DOMAIN-CONTAINING GPI-ANCHORED PROTEIN 2"/>
    <property type="match status" value="1"/>
</dbReference>
<dbReference type="Pfam" id="PF12673">
    <property type="entry name" value="SipL"/>
    <property type="match status" value="3"/>
</dbReference>
<evidence type="ECO:0000259" key="1">
    <source>
        <dbReference type="PROSITE" id="PS51782"/>
    </source>
</evidence>
<dbReference type="InterPro" id="IPR036779">
    <property type="entry name" value="LysM_dom_sf"/>
</dbReference>
<organism evidence="3 5">
    <name type="scientific">Anaerotignum propionicum DSM 1682</name>
    <dbReference type="NCBI Taxonomy" id="991789"/>
    <lineage>
        <taxon>Bacteria</taxon>
        <taxon>Bacillati</taxon>
        <taxon>Bacillota</taxon>
        <taxon>Clostridia</taxon>
        <taxon>Lachnospirales</taxon>
        <taxon>Anaerotignaceae</taxon>
        <taxon>Anaerotignum</taxon>
    </lineage>
</organism>
<dbReference type="RefSeq" id="WP_066053189.1">
    <property type="nucleotide sequence ID" value="NZ_CP014223.1"/>
</dbReference>
<evidence type="ECO:0000313" key="5">
    <source>
        <dbReference type="Proteomes" id="UP000184204"/>
    </source>
</evidence>
<dbReference type="Proteomes" id="UP000184204">
    <property type="component" value="Unassembled WGS sequence"/>
</dbReference>
<evidence type="ECO:0000313" key="3">
    <source>
        <dbReference type="EMBL" id="SHF01549.1"/>
    </source>
</evidence>
<reference evidence="5" key="4">
    <citation type="submission" date="2016-11" db="EMBL/GenBank/DDBJ databases">
        <authorList>
            <person name="Jaros S."/>
            <person name="Januszkiewicz K."/>
            <person name="Wedrychowicz H."/>
        </authorList>
    </citation>
    <scope>NUCLEOTIDE SEQUENCE [LARGE SCALE GENOMIC DNA]</scope>
    <source>
        <strain evidence="5">DSM 1682</strain>
    </source>
</reference>
<dbReference type="Gene3D" id="3.10.350.10">
    <property type="entry name" value="LysM domain"/>
    <property type="match status" value="1"/>
</dbReference>
<dbReference type="CDD" id="cd00118">
    <property type="entry name" value="LysM"/>
    <property type="match status" value="1"/>
</dbReference>
<reference evidence="3" key="3">
    <citation type="submission" date="2016-11" db="EMBL/GenBank/DDBJ databases">
        <authorList>
            <person name="Varghese N."/>
            <person name="Submissions S."/>
        </authorList>
    </citation>
    <scope>NUCLEOTIDE SEQUENCE</scope>
    <source>
        <strain evidence="3">DSM 1682</strain>
    </source>
</reference>
<reference evidence="4" key="2">
    <citation type="submission" date="2016-01" db="EMBL/GenBank/DDBJ databases">
        <authorList>
            <person name="Poehlein A."/>
            <person name="Schlien K."/>
            <person name="Gottschalk G."/>
            <person name="Buckel W."/>
            <person name="Daniel R."/>
        </authorList>
    </citation>
    <scope>NUCLEOTIDE SEQUENCE [LARGE SCALE GENOMIC DNA]</scope>
    <source>
        <strain evidence="4">X2</strain>
    </source>
</reference>
<proteinExistence type="predicted"/>
<dbReference type="SUPFAM" id="SSF54106">
    <property type="entry name" value="LysM domain"/>
    <property type="match status" value="1"/>
</dbReference>
<dbReference type="Pfam" id="PF01476">
    <property type="entry name" value="LysM"/>
    <property type="match status" value="1"/>
</dbReference>
<sequence>MPMEWEREEIVLKQQGGKQASQILLEGDIIAPDSKPDVNEVLCCHGKVKMKDVRVGDDRINVSGDLDLTILYSSEKGDDAVYAMKSSLPIEDIIYMDGLEKDMQVKLTTTLEHLDCQVINDRKLGIKAVIGLTANAERVHKVNVVAPGDSGGMAFLEGKLRMEEVVAEKKEGFTVKEEITLPQTAPAVGEILSCDFYLTDQEVRPMDGKVMIRSNLIVNILYTDDQGTGTVHSWSEKIPFNGYLEADKITPKSVVDVNLTIDDASIKTCLDDDGEPRILDMNVSIMSEMSAWDATEKTVVTDAYAPGMETEVMRETVIYPVCICRAKNQFSLKEKITLDQSELPMLQAGKTWGTLHIQDVSPQEDMIQVEGVLNVEIMYLCQEDDHAVCMANKGIPFNQKIEMKGVMPSDEVSTKGRLEEMDFQILSDREGELYASIVLEADAKRQETAQLVTDIRLKNTDISQKPMAGAVIYTVQPGDSLWKIAKHFDTTIDRILMVNDIEDPDKIYPGQKLLIIKMMR</sequence>
<dbReference type="PANTHER" id="PTHR33734:SF22">
    <property type="entry name" value="MEMBRANE-BOUND LYTIC MUREIN TRANSGLYCOSYLASE D"/>
    <property type="match status" value="1"/>
</dbReference>
<dbReference type="GO" id="GO:0008932">
    <property type="term" value="F:lytic endotransglycosylase activity"/>
    <property type="evidence" value="ECO:0007669"/>
    <property type="project" value="TreeGrafter"/>
</dbReference>
<evidence type="ECO:0000313" key="4">
    <source>
        <dbReference type="Proteomes" id="UP000068026"/>
    </source>
</evidence>
<dbReference type="EMBL" id="CP014223">
    <property type="protein sequence ID" value="AMJ42415.1"/>
    <property type="molecule type" value="Genomic_DNA"/>
</dbReference>